<dbReference type="EMBL" id="CP113520">
    <property type="protein sequence ID" value="WAJ30112.1"/>
    <property type="molecule type" value="Genomic_DNA"/>
</dbReference>
<proteinExistence type="predicted"/>
<protein>
    <submittedName>
        <fullName evidence="1">Alpha/beta hydrolase</fullName>
    </submittedName>
</protein>
<sequence length="315" mass="33545">MFDETFTLDSPTGAALHTYRARARGQARGIVLVLHGLAEHAGRYGRFAGELAEAGFHVLANDHRGHGRTSARDAPLGRFAGREGARKVIADIRAVEALARRDHPGLPLVLFGHSMGGIVALNVAQAEGPRIDGVAAWNCDINPGAALRVARLALAAERMLKGSDVPSAILARATFEAWGRTVSPRRTGFDWLSHDAAAVDAYCADPLCGFRPSVSMMDDVVTLIREGGSKAGLSRLPRAMPLHLLGGRDDPATDGGKAVEALARRLDGLGFVSVERVLLEGARHETLNEREPVRARGMAALTAWLGRVAQRARGA</sequence>
<name>A0ACD4NTI2_9HYPH</name>
<evidence type="ECO:0000313" key="2">
    <source>
        <dbReference type="Proteomes" id="UP001163223"/>
    </source>
</evidence>
<organism evidence="1 2">
    <name type="scientific">Antarcticirhabdus aurantiaca</name>
    <dbReference type="NCBI Taxonomy" id="2606717"/>
    <lineage>
        <taxon>Bacteria</taxon>
        <taxon>Pseudomonadati</taxon>
        <taxon>Pseudomonadota</taxon>
        <taxon>Alphaproteobacteria</taxon>
        <taxon>Hyphomicrobiales</taxon>
        <taxon>Aurantimonadaceae</taxon>
        <taxon>Antarcticirhabdus</taxon>
    </lineage>
</organism>
<gene>
    <name evidence="1" type="ORF">OXU80_07870</name>
</gene>
<evidence type="ECO:0000313" key="1">
    <source>
        <dbReference type="EMBL" id="WAJ30112.1"/>
    </source>
</evidence>
<dbReference type="Proteomes" id="UP001163223">
    <property type="component" value="Chromosome"/>
</dbReference>
<accession>A0ACD4NTI2</accession>
<keyword evidence="1" id="KW-0378">Hydrolase</keyword>
<reference evidence="1" key="1">
    <citation type="submission" date="2022-11" db="EMBL/GenBank/DDBJ databases">
        <title>beta-Carotene-producing bacterium, Jeongeuplla avenae sp. nov., alleviates the salt stress of Arabidopsis seedlings.</title>
        <authorList>
            <person name="Jiang L."/>
            <person name="Lee J."/>
        </authorList>
    </citation>
    <scope>NUCLEOTIDE SEQUENCE</scope>
    <source>
        <strain evidence="1">DY_R2A_6</strain>
    </source>
</reference>
<keyword evidence="2" id="KW-1185">Reference proteome</keyword>